<comment type="caution">
    <text evidence="1">The sequence shown here is derived from an EMBL/GenBank/DDBJ whole genome shotgun (WGS) entry which is preliminary data.</text>
</comment>
<reference evidence="1" key="2">
    <citation type="journal article" date="2022" name="New Phytol.">
        <title>Evolutionary transition to the ectomycorrhizal habit in the genomes of a hyperdiverse lineage of mushroom-forming fungi.</title>
        <authorList>
            <person name="Looney B."/>
            <person name="Miyauchi S."/>
            <person name="Morin E."/>
            <person name="Drula E."/>
            <person name="Courty P.E."/>
            <person name="Kohler A."/>
            <person name="Kuo A."/>
            <person name="LaButti K."/>
            <person name="Pangilinan J."/>
            <person name="Lipzen A."/>
            <person name="Riley R."/>
            <person name="Andreopoulos W."/>
            <person name="He G."/>
            <person name="Johnson J."/>
            <person name="Nolan M."/>
            <person name="Tritt A."/>
            <person name="Barry K.W."/>
            <person name="Grigoriev I.V."/>
            <person name="Nagy L.G."/>
            <person name="Hibbett D."/>
            <person name="Henrissat B."/>
            <person name="Matheny P.B."/>
            <person name="Labbe J."/>
            <person name="Martin F.M."/>
        </authorList>
    </citation>
    <scope>NUCLEOTIDE SEQUENCE</scope>
    <source>
        <strain evidence="1">FP105234-sp</strain>
    </source>
</reference>
<evidence type="ECO:0000313" key="1">
    <source>
        <dbReference type="EMBL" id="KAI0045193.1"/>
    </source>
</evidence>
<protein>
    <submittedName>
        <fullName evidence="1">ARM repeat-containing protein</fullName>
    </submittedName>
</protein>
<organism evidence="1 2">
    <name type="scientific">Auriscalpium vulgare</name>
    <dbReference type="NCBI Taxonomy" id="40419"/>
    <lineage>
        <taxon>Eukaryota</taxon>
        <taxon>Fungi</taxon>
        <taxon>Dikarya</taxon>
        <taxon>Basidiomycota</taxon>
        <taxon>Agaricomycotina</taxon>
        <taxon>Agaricomycetes</taxon>
        <taxon>Russulales</taxon>
        <taxon>Auriscalpiaceae</taxon>
        <taxon>Auriscalpium</taxon>
    </lineage>
</organism>
<sequence>MADAQVQSVFQRIKQRSVPLLEHARLADRSNIPVVLSLLTELGAILEDLNISGHAPTSALISYTAYPLMSILRLNKADDIPNRVLELLFHALALLLETWWWNCDLKTWEQLFLLCGTIIGDAEGGKGKGKERDDETKEAAVRCFFALTRQRVDEEQPTSVTANPSDANEILSKYTAFAQTTGFIPILGQTFSSLLVTAGAVHPPLQRLSLQAIRTLLLFYLPEDFVTTILPGTVSAMTRLALGTSVARGWANGDIAFGALSVLQEAVIRSVGDDVCLRQGAVRGMTDLDDLATLAGPDNTAPPPDRPFYVQRTSVWLRATSSQLLIALNTLTPLISHPTPSALIGLSSLSLSVLASTSLTLPQAQPLLLSFILSLSESTFVSVSSHAHHALEELMGPSSKVRHLLLQTLLQITRDSLAAIPRLLPSHSDAKVEHVARQIEAICHLASVPSDDDNSSHSGVVSAISSGLGALLGPMGGIEKWGWRLLSVLEFDTPIVTVTAASAGQLMLENDSGDPALVPFPELTLMHVATRSTQESLERMFKALGAAGREEGLFAVEWFVSVGQRDRDSKSTAALWCACQLLEGIGGINLDQSLNALRIGRRLRRTEKVARGIVRIIAELWEESAIDTPSLEAQDEPPDTYPDIEHTKGLITLDESLRIGHHTTAQAKRVAEPFLHTSVSLQLLSICSGILQARFTPLLLHALYPILHSIVSPNSHLSATGLAALSFVTASTSYASPANLLLSNFDYALDAVSRRLSRQQLDTDAMKVLVVLVRLIGHDVVRKAGDVVEECFERLDEYHGYEIVVDGLMEVLGEVVKVVEEDEDSHAVREEDQSSIDAPPADDTRMDAFAGWFASRKKEPEVEEDTTDYGPAPRRAWGEPEVQQEKGGDGANEQADPNAEPPLTSTQTLTKQIVSRSIYFLTHQSALIRSKILALLSSAVPVLPESALLTSIHHAWPFILNRLSDKEPFVVTAAAHLIETLSIHVGSFMFRRIWDDVWPLFMKMLRQLDTADAQSALTRRGPGRVGTQSAYTQSHRLYRSILRTMTATAKGVRVQDRSTWEMIVAFRRFLHCEAHEELQGCARELYIAMARNNEDAVWLALSATAGQVEGSVAFLKDNPWNIDVNVERILGYDST</sequence>
<proteinExistence type="predicted"/>
<name>A0ACB8RM32_9AGAM</name>
<keyword evidence="2" id="KW-1185">Reference proteome</keyword>
<gene>
    <name evidence="1" type="ORF">FA95DRAFT_1521703</name>
</gene>
<accession>A0ACB8RM32</accession>
<evidence type="ECO:0000313" key="2">
    <source>
        <dbReference type="Proteomes" id="UP000814033"/>
    </source>
</evidence>
<dbReference type="Proteomes" id="UP000814033">
    <property type="component" value="Unassembled WGS sequence"/>
</dbReference>
<reference evidence="1" key="1">
    <citation type="submission" date="2021-02" db="EMBL/GenBank/DDBJ databases">
        <authorList>
            <consortium name="DOE Joint Genome Institute"/>
            <person name="Ahrendt S."/>
            <person name="Looney B.P."/>
            <person name="Miyauchi S."/>
            <person name="Morin E."/>
            <person name="Drula E."/>
            <person name="Courty P.E."/>
            <person name="Chicoki N."/>
            <person name="Fauchery L."/>
            <person name="Kohler A."/>
            <person name="Kuo A."/>
            <person name="Labutti K."/>
            <person name="Pangilinan J."/>
            <person name="Lipzen A."/>
            <person name="Riley R."/>
            <person name="Andreopoulos W."/>
            <person name="He G."/>
            <person name="Johnson J."/>
            <person name="Barry K.W."/>
            <person name="Grigoriev I.V."/>
            <person name="Nagy L."/>
            <person name="Hibbett D."/>
            <person name="Henrissat B."/>
            <person name="Matheny P.B."/>
            <person name="Labbe J."/>
            <person name="Martin F."/>
        </authorList>
    </citation>
    <scope>NUCLEOTIDE SEQUENCE</scope>
    <source>
        <strain evidence="1">FP105234-sp</strain>
    </source>
</reference>
<dbReference type="EMBL" id="MU275958">
    <property type="protein sequence ID" value="KAI0045193.1"/>
    <property type="molecule type" value="Genomic_DNA"/>
</dbReference>